<feature type="region of interest" description="Disordered" evidence="1">
    <location>
        <begin position="1"/>
        <end position="29"/>
    </location>
</feature>
<name>A0A835BX27_9POAL</name>
<keyword evidence="2" id="KW-0812">Transmembrane</keyword>
<dbReference type="AlphaFoldDB" id="A0A835BX27"/>
<protein>
    <submittedName>
        <fullName evidence="3">Uncharacterized protein</fullName>
    </submittedName>
</protein>
<feature type="transmembrane region" description="Helical" evidence="2">
    <location>
        <begin position="41"/>
        <end position="61"/>
    </location>
</feature>
<gene>
    <name evidence="3" type="ORF">HU200_026118</name>
</gene>
<feature type="compositionally biased region" description="Basic and acidic residues" evidence="1">
    <location>
        <begin position="162"/>
        <end position="171"/>
    </location>
</feature>
<dbReference type="PANTHER" id="PTHR33738">
    <property type="entry name" value="EMB|CAB82975.1"/>
    <property type="match status" value="1"/>
</dbReference>
<feature type="region of interest" description="Disordered" evidence="1">
    <location>
        <begin position="98"/>
        <end position="130"/>
    </location>
</feature>
<dbReference type="Proteomes" id="UP000636709">
    <property type="component" value="Unassembled WGS sequence"/>
</dbReference>
<dbReference type="PANTHER" id="PTHR33738:SF4">
    <property type="entry name" value="OS01G0848900 PROTEIN"/>
    <property type="match status" value="1"/>
</dbReference>
<keyword evidence="4" id="KW-1185">Reference proteome</keyword>
<evidence type="ECO:0000313" key="3">
    <source>
        <dbReference type="EMBL" id="KAF8717009.1"/>
    </source>
</evidence>
<evidence type="ECO:0000256" key="2">
    <source>
        <dbReference type="SAM" id="Phobius"/>
    </source>
</evidence>
<organism evidence="3 4">
    <name type="scientific">Digitaria exilis</name>
    <dbReference type="NCBI Taxonomy" id="1010633"/>
    <lineage>
        <taxon>Eukaryota</taxon>
        <taxon>Viridiplantae</taxon>
        <taxon>Streptophyta</taxon>
        <taxon>Embryophyta</taxon>
        <taxon>Tracheophyta</taxon>
        <taxon>Spermatophyta</taxon>
        <taxon>Magnoliopsida</taxon>
        <taxon>Liliopsida</taxon>
        <taxon>Poales</taxon>
        <taxon>Poaceae</taxon>
        <taxon>PACMAD clade</taxon>
        <taxon>Panicoideae</taxon>
        <taxon>Panicodae</taxon>
        <taxon>Paniceae</taxon>
        <taxon>Anthephorinae</taxon>
        <taxon>Digitaria</taxon>
    </lineage>
</organism>
<keyword evidence="2" id="KW-0472">Membrane</keyword>
<comment type="caution">
    <text evidence="3">The sequence shown here is derived from an EMBL/GenBank/DDBJ whole genome shotgun (WGS) entry which is preliminary data.</text>
</comment>
<keyword evidence="2" id="KW-1133">Transmembrane helix</keyword>
<evidence type="ECO:0000256" key="1">
    <source>
        <dbReference type="SAM" id="MobiDB-lite"/>
    </source>
</evidence>
<sequence length="183" mass="20210">MEPKKSSPQQQPRAMEPKKSSHSGTTAAAANDTESQLSSLFYLPTQGVCFLMSLFSSMLWLHLRSVLDMDFFLLYYANGKDQDLYNILYKGQSSTTQPGMIDGKPQWNPSKSHSTYAKDSKQSPAQDSVDTSCFGSSVHYGGRDYYGGSITKQGTESSTDNKATKKDPAADSHGEWWQGIILL</sequence>
<reference evidence="3" key="1">
    <citation type="submission" date="2020-07" db="EMBL/GenBank/DDBJ databases">
        <title>Genome sequence and genetic diversity analysis of an under-domesticated orphan crop, white fonio (Digitaria exilis).</title>
        <authorList>
            <person name="Bennetzen J.L."/>
            <person name="Chen S."/>
            <person name="Ma X."/>
            <person name="Wang X."/>
            <person name="Yssel A.E.J."/>
            <person name="Chaluvadi S.R."/>
            <person name="Johnson M."/>
            <person name="Gangashetty P."/>
            <person name="Hamidou F."/>
            <person name="Sanogo M.D."/>
            <person name="Zwaenepoel A."/>
            <person name="Wallace J."/>
            <person name="Van De Peer Y."/>
            <person name="Van Deynze A."/>
        </authorList>
    </citation>
    <scope>NUCLEOTIDE SEQUENCE</scope>
    <source>
        <tissue evidence="3">Leaves</tissue>
    </source>
</reference>
<feature type="compositionally biased region" description="Polar residues" evidence="1">
    <location>
        <begin position="150"/>
        <end position="161"/>
    </location>
</feature>
<evidence type="ECO:0000313" key="4">
    <source>
        <dbReference type="Proteomes" id="UP000636709"/>
    </source>
</evidence>
<dbReference type="EMBL" id="JACEFO010001719">
    <property type="protein sequence ID" value="KAF8717009.1"/>
    <property type="molecule type" value="Genomic_DNA"/>
</dbReference>
<proteinExistence type="predicted"/>
<feature type="compositionally biased region" description="Polar residues" evidence="1">
    <location>
        <begin position="1"/>
        <end position="12"/>
    </location>
</feature>
<dbReference type="OrthoDB" id="628719at2759"/>
<accession>A0A835BX27</accession>
<feature type="region of interest" description="Disordered" evidence="1">
    <location>
        <begin position="149"/>
        <end position="171"/>
    </location>
</feature>